<name>A0ACC1NSG1_9PEZI</name>
<comment type="caution">
    <text evidence="1">The sequence shown here is derived from an EMBL/GenBank/DDBJ whole genome shotgun (WGS) entry which is preliminary data.</text>
</comment>
<accession>A0ACC1NSG1</accession>
<sequence>MKRKIDDLREDKPPIVLPDAETKPPAQEAVFTDFGLDSRILTAIAGQGFHKPTTPQALAIPQILDGRSLVLRAKTGSGKTLCYLLPLIENVLRGKNNTQHSTSALVLVPTRELADQVLRTIETFTAFCQKDVRAIKLSEQLSDEVVRSMLASAPHIVVATPSRACSSLKISSWVSDLKMLVIDESDLVLSYGYEEDLTTLAASIPKGVQAVLTSATLTSDVDRLKTRFCKNPAVLDLNEPEAEGEGITQYVVECGEDDKFLLIYVLLKLKLIRGKCLIFVADDVDRSYRLKLYLEQFGIRSAVLNSQLPIASRVHTVQQFNQGLFDILISSDEMEVLGDEVDSTGEDGSTSKIGPDDHESSEKPGSQDTQTAPPKKKRKSSRRDKDYGVSRGIDFRNVAIVVNFDCPSTARSYAHRIGRTARAGQTGTSLTMVVPSDKYRKHIPTSIPTAANDEKTLSKIRKQQAASGKELKPWHFDWKTLEGFRYRINDALRAVTKVAVREARMREIRQELLKSDKLQRRFEENPAELHALRHDGQLRSARTQPHLKDVPDYLLPEGKKKLTASDVGFVPMKKVDGKKPTLAAALVPIEVSANQFSESMQVLLSARTDKQTQVRPPTYVPHSQSIAQLHRDPASLSKLHPHSPTPKPIIKAAMGIPHSEEPGGEQEMVVAFPGVQENSDSASSHGPLEGVITPLLQQQKAAAVVTDPPTAAQAALSTPISLATPSPISSIFGGARNCDGYSPETAATSDSDGEGDLISQLRKHRKVGIVGETYEVIRQDAWESLNIELWDSKSTYETKKQQDGKHDSISKVHKHRSLANKQQRIGIQRFKQRDKSSHPSNKGRKRRYPDDQTHDIDISRTRHRTTDSRSVKRNRLVPSNINHNSTVHPTRDHTASLSNHGSNAVQRSRGNGEREVDVPKTKPRVRSYRTGKKSKLSHLCRPSRHFQIHADTVSEPDIQAEHHISRFIDARIDSGHIPSNTRPPTTPAPQPDGIRVPNGDHERNQLPYRSPAWSSHLHGDLSQGLKTPPSLRTQFQERDAIIIRRFKDRQRTPKFVLPKYKWGYAIKLIDNADIILDDEDWEKRAVTGRVLTDRREANALLNKLSLTMAGGLEEIVSRTMVMEGPERLLKVDVTFSNGEHYLMWVERGWVELNTLNKSMAKQKQWKPTPRPKIPHYVVTCQLITFHTTPVTRSEEDRDDAMSLSDESVQEGCSGMEITTSNKMLPPRTFTPRELANEYAGRLFLEKLKVDRRIANDGDAFWWEHNALPEHRKATAAARAPGGLYDAKMEVADMNSRLGWDQILVNVHKVKDITGPVNF</sequence>
<dbReference type="Proteomes" id="UP001143856">
    <property type="component" value="Unassembled WGS sequence"/>
</dbReference>
<evidence type="ECO:0000313" key="2">
    <source>
        <dbReference type="Proteomes" id="UP001143856"/>
    </source>
</evidence>
<dbReference type="EMBL" id="JAPDGR010001552">
    <property type="protein sequence ID" value="KAJ2981531.1"/>
    <property type="molecule type" value="Genomic_DNA"/>
</dbReference>
<evidence type="ECO:0000313" key="1">
    <source>
        <dbReference type="EMBL" id="KAJ2981531.1"/>
    </source>
</evidence>
<organism evidence="1 2">
    <name type="scientific">Xylaria curta</name>
    <dbReference type="NCBI Taxonomy" id="42375"/>
    <lineage>
        <taxon>Eukaryota</taxon>
        <taxon>Fungi</taxon>
        <taxon>Dikarya</taxon>
        <taxon>Ascomycota</taxon>
        <taxon>Pezizomycotina</taxon>
        <taxon>Sordariomycetes</taxon>
        <taxon>Xylariomycetidae</taxon>
        <taxon>Xylariales</taxon>
        <taxon>Xylariaceae</taxon>
        <taxon>Xylaria</taxon>
    </lineage>
</organism>
<protein>
    <submittedName>
        <fullName evidence="1">Uncharacterized protein</fullName>
    </submittedName>
</protein>
<proteinExistence type="predicted"/>
<reference evidence="1" key="1">
    <citation type="submission" date="2022-10" db="EMBL/GenBank/DDBJ databases">
        <title>Genome Sequence of Xylaria curta.</title>
        <authorList>
            <person name="Buettner E."/>
        </authorList>
    </citation>
    <scope>NUCLEOTIDE SEQUENCE</scope>
    <source>
        <strain evidence="1">Babe10</strain>
    </source>
</reference>
<keyword evidence="2" id="KW-1185">Reference proteome</keyword>
<gene>
    <name evidence="1" type="ORF">NUW58_g6664</name>
</gene>